<dbReference type="InterPro" id="IPR011322">
    <property type="entry name" value="N-reg_PII-like_a/b"/>
</dbReference>
<dbReference type="PANTHER" id="PTHR30115">
    <property type="entry name" value="NITROGEN REGULATORY PROTEIN P-II"/>
    <property type="match status" value="1"/>
</dbReference>
<evidence type="ECO:0000313" key="3">
    <source>
        <dbReference type="EMBL" id="SBV93480.1"/>
    </source>
</evidence>
<dbReference type="AlphaFoldDB" id="A0A212J236"/>
<accession>A0A212J236</accession>
<dbReference type="PRINTS" id="PR00340">
    <property type="entry name" value="PIIGLNB"/>
</dbReference>
<evidence type="ECO:0000256" key="1">
    <source>
        <dbReference type="PIRSR" id="PIRSR602187-50"/>
    </source>
</evidence>
<dbReference type="InterPro" id="IPR015867">
    <property type="entry name" value="N-reg_PII/ATP_PRibTrfase_C"/>
</dbReference>
<dbReference type="GO" id="GO:0005829">
    <property type="term" value="C:cytosol"/>
    <property type="evidence" value="ECO:0007669"/>
    <property type="project" value="TreeGrafter"/>
</dbReference>
<protein>
    <submittedName>
        <fullName evidence="3">Nitrogen regulatory protein P-II</fullName>
    </submittedName>
</protein>
<comment type="similarity">
    <text evidence="2">Belongs to the P(II) protein family.</text>
</comment>
<sequence>MKKIEAIVRKSKFNEVRRALHEADIDFLSWWEVNGQGSARQGLIFRGIAYDVNTIERIYIAFVVRNINVEKSINAILGSAFTGESGDGRIFVSAIEQSIRIRTGDHGDEALYDKDEEDEESK</sequence>
<dbReference type="Gene3D" id="3.30.70.120">
    <property type="match status" value="1"/>
</dbReference>
<organism evidence="3">
    <name type="scientific">uncultured Dysgonomonas sp</name>
    <dbReference type="NCBI Taxonomy" id="206096"/>
    <lineage>
        <taxon>Bacteria</taxon>
        <taxon>Pseudomonadati</taxon>
        <taxon>Bacteroidota</taxon>
        <taxon>Bacteroidia</taxon>
        <taxon>Bacteroidales</taxon>
        <taxon>Dysgonomonadaceae</taxon>
        <taxon>Dysgonomonas</taxon>
        <taxon>environmental samples</taxon>
    </lineage>
</organism>
<reference evidence="3" key="1">
    <citation type="submission" date="2016-04" db="EMBL/GenBank/DDBJ databases">
        <authorList>
            <person name="Evans L.H."/>
            <person name="Alamgir A."/>
            <person name="Owens N."/>
            <person name="Weber N.D."/>
            <person name="Virtaneva K."/>
            <person name="Barbian K."/>
            <person name="Babar A."/>
            <person name="Rosenke K."/>
        </authorList>
    </citation>
    <scope>NUCLEOTIDE SEQUENCE</scope>
    <source>
        <strain evidence="3">86-2</strain>
    </source>
</reference>
<dbReference type="SMART" id="SM00938">
    <property type="entry name" value="P-II"/>
    <property type="match status" value="1"/>
</dbReference>
<feature type="modified residue" description="O-UMP-tyrosine" evidence="1">
    <location>
        <position position="50"/>
    </location>
</feature>
<dbReference type="EMBL" id="FLUL01000001">
    <property type="protein sequence ID" value="SBV93480.1"/>
    <property type="molecule type" value="Genomic_DNA"/>
</dbReference>
<dbReference type="PROSITE" id="PS51343">
    <property type="entry name" value="PII_GLNB_DOM"/>
    <property type="match status" value="1"/>
</dbReference>
<dbReference type="PANTHER" id="PTHR30115:SF11">
    <property type="entry name" value="NITROGEN REGULATORY PROTEIN P-II HOMOLOG"/>
    <property type="match status" value="1"/>
</dbReference>
<dbReference type="PROSITE" id="PS00638">
    <property type="entry name" value="PII_GLNB_CTER"/>
    <property type="match status" value="1"/>
</dbReference>
<proteinExistence type="inferred from homology"/>
<evidence type="ECO:0000256" key="2">
    <source>
        <dbReference type="RuleBase" id="RU003936"/>
    </source>
</evidence>
<gene>
    <name evidence="3" type="primary">glnB</name>
    <name evidence="3" type="ORF">KL86DYS2_10548</name>
</gene>
<dbReference type="InterPro" id="IPR002187">
    <property type="entry name" value="N-reg_PII"/>
</dbReference>
<dbReference type="InterPro" id="IPR017918">
    <property type="entry name" value="N-reg_PII_CS"/>
</dbReference>
<dbReference type="RefSeq" id="WP_135106111.1">
    <property type="nucleotide sequence ID" value="NZ_CABTJG010000022.1"/>
</dbReference>
<dbReference type="Pfam" id="PF00543">
    <property type="entry name" value="P-II"/>
    <property type="match status" value="1"/>
</dbReference>
<keyword evidence="1" id="KW-0597">Phosphoprotein</keyword>
<dbReference type="GO" id="GO:0005524">
    <property type="term" value="F:ATP binding"/>
    <property type="evidence" value="ECO:0007669"/>
    <property type="project" value="TreeGrafter"/>
</dbReference>
<name>A0A212J236_9BACT</name>
<dbReference type="GO" id="GO:0006808">
    <property type="term" value="P:regulation of nitrogen utilization"/>
    <property type="evidence" value="ECO:0007669"/>
    <property type="project" value="InterPro"/>
</dbReference>
<dbReference type="GO" id="GO:0030234">
    <property type="term" value="F:enzyme regulator activity"/>
    <property type="evidence" value="ECO:0007669"/>
    <property type="project" value="InterPro"/>
</dbReference>
<dbReference type="SUPFAM" id="SSF54913">
    <property type="entry name" value="GlnB-like"/>
    <property type="match status" value="1"/>
</dbReference>